<name>A0ABS2I730_9ACTN</name>
<dbReference type="Pfam" id="PF19730">
    <property type="entry name" value="DUF6221"/>
    <property type="match status" value="1"/>
</dbReference>
<evidence type="ECO:0000313" key="2">
    <source>
        <dbReference type="Proteomes" id="UP000712045"/>
    </source>
</evidence>
<reference evidence="1 2" key="1">
    <citation type="submission" date="2021-02" db="EMBL/GenBank/DDBJ databases">
        <title>Genome Streptomyces sp. RHZ10.</title>
        <authorList>
            <person name="Besaury L."/>
        </authorList>
    </citation>
    <scope>NUCLEOTIDE SEQUENCE [LARGE SCALE GENOMIC DNA]</scope>
    <source>
        <strain evidence="1 2">RHZ10</strain>
    </source>
</reference>
<keyword evidence="2" id="KW-1185">Reference proteome</keyword>
<sequence>MSQDLMTFLHTRLDEEADLARRCDGDGCGKWTAHGHTVDFCQGELSSFHPTIALHVALHDPARVLREVEAKRRVLARHVLSPATGDPELPWDNRDDCQYDGETWPCDDLLDLASPYADHPDYPRRP</sequence>
<dbReference type="Proteomes" id="UP000712045">
    <property type="component" value="Unassembled WGS sequence"/>
</dbReference>
<organism evidence="1 2">
    <name type="scientific">Streptomyces durocortorensis</name>
    <dbReference type="NCBI Taxonomy" id="2811104"/>
    <lineage>
        <taxon>Bacteria</taxon>
        <taxon>Bacillati</taxon>
        <taxon>Actinomycetota</taxon>
        <taxon>Actinomycetes</taxon>
        <taxon>Kitasatosporales</taxon>
        <taxon>Streptomycetaceae</taxon>
        <taxon>Streptomyces</taxon>
    </lineage>
</organism>
<dbReference type="RefSeq" id="WP_205085808.1">
    <property type="nucleotide sequence ID" value="NZ_JAFEUF010000214.1"/>
</dbReference>
<dbReference type="InterPro" id="IPR046193">
    <property type="entry name" value="DUF6221"/>
</dbReference>
<dbReference type="EMBL" id="JAFEUF010000214">
    <property type="protein sequence ID" value="MBM7057652.1"/>
    <property type="molecule type" value="Genomic_DNA"/>
</dbReference>
<gene>
    <name evidence="1" type="ORF">JS521_28325</name>
</gene>
<comment type="caution">
    <text evidence="1">The sequence shown here is derived from an EMBL/GenBank/DDBJ whole genome shotgun (WGS) entry which is preliminary data.</text>
</comment>
<evidence type="ECO:0000313" key="1">
    <source>
        <dbReference type="EMBL" id="MBM7057652.1"/>
    </source>
</evidence>
<protein>
    <submittedName>
        <fullName evidence="1">Uncharacterized protein</fullName>
    </submittedName>
</protein>
<proteinExistence type="predicted"/>
<accession>A0ABS2I730</accession>